<dbReference type="EMBL" id="VZOT01000001">
    <property type="protein sequence ID" value="KAB0588438.1"/>
    <property type="molecule type" value="Genomic_DNA"/>
</dbReference>
<protein>
    <submittedName>
        <fullName evidence="5">DUF86 domain-containing protein</fullName>
    </submittedName>
</protein>
<comment type="caution">
    <text evidence="5">The sequence shown here is derived from an EMBL/GenBank/DDBJ whole genome shotgun (WGS) entry which is preliminary data.</text>
</comment>
<dbReference type="InterPro" id="IPR008201">
    <property type="entry name" value="HepT-like"/>
</dbReference>
<name>A0A6A1R5W0_9BURK</name>
<evidence type="ECO:0000313" key="5">
    <source>
        <dbReference type="EMBL" id="KAB0588438.1"/>
    </source>
</evidence>
<accession>A0A6A1R5W0</accession>
<dbReference type="GO" id="GO:0004540">
    <property type="term" value="F:RNA nuclease activity"/>
    <property type="evidence" value="ECO:0007669"/>
    <property type="project" value="InterPro"/>
</dbReference>
<dbReference type="GO" id="GO:0016787">
    <property type="term" value="F:hydrolase activity"/>
    <property type="evidence" value="ECO:0007669"/>
    <property type="project" value="UniProtKB-KW"/>
</dbReference>
<dbReference type="Pfam" id="PF01934">
    <property type="entry name" value="HepT-like"/>
    <property type="match status" value="1"/>
</dbReference>
<evidence type="ECO:0000256" key="1">
    <source>
        <dbReference type="ARBA" id="ARBA00022649"/>
    </source>
</evidence>
<reference evidence="5" key="1">
    <citation type="submission" date="2019-09" db="EMBL/GenBank/DDBJ databases">
        <title>Draft genome sequences of 48 bacterial type strains from the CCUG.</title>
        <authorList>
            <person name="Tunovic T."/>
            <person name="Pineiro-Iglesias B."/>
            <person name="Unosson C."/>
            <person name="Inganas E."/>
            <person name="Ohlen M."/>
            <person name="Cardew S."/>
            <person name="Jensie-Markopoulos S."/>
            <person name="Salva-Serra F."/>
            <person name="Jaen-Luchoro D."/>
            <person name="Karlsson R."/>
            <person name="Svensson-Stadler L."/>
            <person name="Chun J."/>
            <person name="Moore E."/>
        </authorList>
    </citation>
    <scope>NUCLEOTIDE SEQUENCE</scope>
    <source>
        <strain evidence="5">CCUG 15333</strain>
    </source>
</reference>
<evidence type="ECO:0000256" key="4">
    <source>
        <dbReference type="SAM" id="MobiDB-lite"/>
    </source>
</evidence>
<sequence>MARFRGAKGSGTVSKDPVKPERLSDYLQDAIKRIDMASQYLSSASPEMQDRLCDEDDDAIEVNMLRDALVRCIEVVGQCLHNAQTANPELVEQHALNASGWWSMRSKISHGYDGIQYEIVLAVIQKDMPALRDKLVAALGMCERQ</sequence>
<evidence type="ECO:0000256" key="2">
    <source>
        <dbReference type="ARBA" id="ARBA00022722"/>
    </source>
</evidence>
<proteinExistence type="predicted"/>
<keyword evidence="2" id="KW-0540">Nuclease</keyword>
<dbReference type="GO" id="GO:0110001">
    <property type="term" value="C:toxin-antitoxin complex"/>
    <property type="evidence" value="ECO:0007669"/>
    <property type="project" value="InterPro"/>
</dbReference>
<feature type="region of interest" description="Disordered" evidence="4">
    <location>
        <begin position="1"/>
        <end position="21"/>
    </location>
</feature>
<gene>
    <name evidence="5" type="ORF">F7P80_00535</name>
</gene>
<dbReference type="OrthoDB" id="4829434at2"/>
<keyword evidence="1" id="KW-1277">Toxin-antitoxin system</keyword>
<keyword evidence="3" id="KW-0378">Hydrolase</keyword>
<organism evidence="5">
    <name type="scientific">Comamonas kerstersii</name>
    <dbReference type="NCBI Taxonomy" id="225992"/>
    <lineage>
        <taxon>Bacteria</taxon>
        <taxon>Pseudomonadati</taxon>
        <taxon>Pseudomonadota</taxon>
        <taxon>Betaproteobacteria</taxon>
        <taxon>Burkholderiales</taxon>
        <taxon>Comamonadaceae</taxon>
        <taxon>Comamonas</taxon>
    </lineage>
</organism>
<evidence type="ECO:0000256" key="3">
    <source>
        <dbReference type="ARBA" id="ARBA00022801"/>
    </source>
</evidence>
<dbReference type="AlphaFoldDB" id="A0A6A1R5W0"/>